<dbReference type="WormBase" id="H01M10.3">
    <property type="protein sequence ID" value="CE40703"/>
    <property type="gene ID" value="WBGene00045268"/>
    <property type="gene designation" value="ttr-42"/>
</dbReference>
<name>A2V8C3_CAEEL</name>
<gene>
    <name evidence="2 4" type="primary">ttr-42</name>
    <name evidence="2" type="ORF">CELE_H01M10.3</name>
    <name evidence="4" type="ORF">H01M10.3</name>
</gene>
<protein>
    <submittedName>
        <fullName evidence="2">Transthyretin-like family protein</fullName>
    </submittedName>
</protein>
<dbReference type="eggNOG" id="ENOG502TIDN">
    <property type="taxonomic scope" value="Eukaryota"/>
</dbReference>
<dbReference type="PaxDb" id="6239-H01M10.3"/>
<dbReference type="RefSeq" id="NP_001123156.1">
    <property type="nucleotide sequence ID" value="NM_001129684.3"/>
</dbReference>
<dbReference type="AlphaFoldDB" id="A2V8C3"/>
<keyword evidence="5" id="KW-1267">Proteomics identification</keyword>
<keyword evidence="1" id="KW-0732">Signal</keyword>
<dbReference type="InParanoid" id="A2V8C3"/>
<reference evidence="2 3" key="1">
    <citation type="journal article" date="1998" name="Science">
        <title>Genome sequence of the nematode C. elegans: a platform for investigating biology.</title>
        <authorList>
            <consortium name="The C. elegans sequencing consortium"/>
            <person name="Sulson J.E."/>
            <person name="Waterston R."/>
        </authorList>
    </citation>
    <scope>NUCLEOTIDE SEQUENCE [LARGE SCALE GENOMIC DNA]</scope>
    <source>
        <strain evidence="2 3">Bristol N2</strain>
    </source>
</reference>
<feature type="chain" id="PRO_5002647379" evidence="1">
    <location>
        <begin position="17"/>
        <end position="139"/>
    </location>
</feature>
<dbReference type="InterPro" id="IPR038479">
    <property type="entry name" value="Transthyretin-like_sf"/>
</dbReference>
<dbReference type="OrthoDB" id="5849400at2759"/>
<dbReference type="Gene3D" id="2.60.40.3330">
    <property type="match status" value="1"/>
</dbReference>
<dbReference type="Bgee" id="WBGene00045268">
    <property type="expression patterns" value="Expressed in adult organism and 1 other cell type or tissue"/>
</dbReference>
<evidence type="ECO:0000313" key="3">
    <source>
        <dbReference type="Proteomes" id="UP000001940"/>
    </source>
</evidence>
<dbReference type="HOGENOM" id="CLU_1857113_0_0_1"/>
<proteinExistence type="evidence at protein level"/>
<evidence type="ECO:0000313" key="4">
    <source>
        <dbReference type="WormBase" id="H01M10.3"/>
    </source>
</evidence>
<evidence type="ECO:0007829" key="5">
    <source>
        <dbReference type="PeptideAtlas" id="A2V8C3"/>
    </source>
</evidence>
<evidence type="ECO:0000313" key="2">
    <source>
        <dbReference type="EMBL" id="CCD71666.1"/>
    </source>
</evidence>
<sequence length="139" mass="15892">MKTLLLLFLFTASVAAIPFRSTTVVARVILRCKHPKDPSAKVFLMEKDFGDHEIDEDDTMDFAEFKFGQIPEKPLQLKGEEFEFSGLEPYIYISHACTENRVEAWDSFNVTLETSMYLSATFDVIIDLDTKKSTVIKNI</sequence>
<feature type="signal peptide" evidence="1">
    <location>
        <begin position="1"/>
        <end position="16"/>
    </location>
</feature>
<dbReference type="GeneID" id="6418853"/>
<accession>A2V8C3</accession>
<dbReference type="OMA" id="SHACTEN"/>
<dbReference type="PeptideAtlas" id="A2V8C3"/>
<dbReference type="Proteomes" id="UP000001940">
    <property type="component" value="Chromosome X"/>
</dbReference>
<dbReference type="CTD" id="6418853"/>
<dbReference type="FunCoup" id="A2V8C3">
    <property type="interactions" value="1522"/>
</dbReference>
<keyword evidence="3" id="KW-1185">Reference proteome</keyword>
<dbReference type="EMBL" id="BX284606">
    <property type="protein sequence ID" value="CCD71666.1"/>
    <property type="molecule type" value="Genomic_DNA"/>
</dbReference>
<evidence type="ECO:0000256" key="1">
    <source>
        <dbReference type="SAM" id="SignalP"/>
    </source>
</evidence>
<organism evidence="2 3">
    <name type="scientific">Caenorhabditis elegans</name>
    <dbReference type="NCBI Taxonomy" id="6239"/>
    <lineage>
        <taxon>Eukaryota</taxon>
        <taxon>Metazoa</taxon>
        <taxon>Ecdysozoa</taxon>
        <taxon>Nematoda</taxon>
        <taxon>Chromadorea</taxon>
        <taxon>Rhabditida</taxon>
        <taxon>Rhabditina</taxon>
        <taxon>Rhabditomorpha</taxon>
        <taxon>Rhabditoidea</taxon>
        <taxon>Rhabditidae</taxon>
        <taxon>Peloderinae</taxon>
        <taxon>Caenorhabditis</taxon>
    </lineage>
</organism>
<dbReference type="AGR" id="WB:WBGene00045268"/>
<dbReference type="UCSC" id="H01M10.3">
    <property type="organism name" value="c. elegans"/>
</dbReference>
<dbReference type="KEGG" id="cel:CELE_H01M10.3"/>